<dbReference type="AlphaFoldDB" id="A0AAD1RC84"/>
<keyword evidence="3" id="KW-1185">Reference proteome</keyword>
<feature type="coiled-coil region" evidence="1">
    <location>
        <begin position="5"/>
        <end position="59"/>
    </location>
</feature>
<dbReference type="EMBL" id="OW240913">
    <property type="protein sequence ID" value="CAH2248018.1"/>
    <property type="molecule type" value="Genomic_DNA"/>
</dbReference>
<proteinExistence type="predicted"/>
<accession>A0AAD1RC84</accession>
<name>A0AAD1RC84_PELCU</name>
<evidence type="ECO:0000256" key="1">
    <source>
        <dbReference type="SAM" id="Coils"/>
    </source>
</evidence>
<evidence type="ECO:0000313" key="3">
    <source>
        <dbReference type="Proteomes" id="UP001295444"/>
    </source>
</evidence>
<keyword evidence="1" id="KW-0175">Coiled coil</keyword>
<sequence>MIIVVEEVKNELALVKESCNKVEAENTTTLADPTSTQHIIKLQNEIMRYRNDLIRFKKQKREQVNTTGSEVKTFAQVNRYDTEHILKQHTLKGDNLTKKERASLKDLKEDISITIRPADKGGALVIQDYSDYTMEILEQLSDINTYQWITYNPTSAISEKLKALIKRSLESGWLDEHTATFLINENPKIPILYTLPKVHKDPAKLLGRLIVWA</sequence>
<organism evidence="2 3">
    <name type="scientific">Pelobates cultripes</name>
    <name type="common">Western spadefoot toad</name>
    <dbReference type="NCBI Taxonomy" id="61616"/>
    <lineage>
        <taxon>Eukaryota</taxon>
        <taxon>Metazoa</taxon>
        <taxon>Chordata</taxon>
        <taxon>Craniata</taxon>
        <taxon>Vertebrata</taxon>
        <taxon>Euteleostomi</taxon>
        <taxon>Amphibia</taxon>
        <taxon>Batrachia</taxon>
        <taxon>Anura</taxon>
        <taxon>Pelobatoidea</taxon>
        <taxon>Pelobatidae</taxon>
        <taxon>Pelobates</taxon>
    </lineage>
</organism>
<gene>
    <name evidence="2" type="ORF">PECUL_23A049157</name>
</gene>
<evidence type="ECO:0000313" key="2">
    <source>
        <dbReference type="EMBL" id="CAH2248018.1"/>
    </source>
</evidence>
<dbReference type="Proteomes" id="UP001295444">
    <property type="component" value="Chromosome 02"/>
</dbReference>
<reference evidence="2" key="1">
    <citation type="submission" date="2022-03" db="EMBL/GenBank/DDBJ databases">
        <authorList>
            <person name="Alioto T."/>
            <person name="Alioto T."/>
            <person name="Gomez Garrido J."/>
        </authorList>
    </citation>
    <scope>NUCLEOTIDE SEQUENCE</scope>
</reference>
<protein>
    <submittedName>
        <fullName evidence="2">Uncharacterized protein</fullName>
    </submittedName>
</protein>